<reference evidence="2 3" key="1">
    <citation type="submission" date="2024-02" db="EMBL/GenBank/DDBJ databases">
        <title>Microbulbifer aestuariivivens NBRC 112533.</title>
        <authorList>
            <person name="Ichikawa N."/>
            <person name="Katano-Makiyama Y."/>
            <person name="Hidaka K."/>
        </authorList>
    </citation>
    <scope>NUCLEOTIDE SEQUENCE [LARGE SCALE GENOMIC DNA]</scope>
    <source>
        <strain evidence="2 3">NBRC 112533</strain>
    </source>
</reference>
<name>A0ABP9WS81_9GAMM</name>
<keyword evidence="3" id="KW-1185">Reference proteome</keyword>
<proteinExistence type="predicted"/>
<keyword evidence="1" id="KW-0472">Membrane</keyword>
<comment type="caution">
    <text evidence="2">The sequence shown here is derived from an EMBL/GenBank/DDBJ whole genome shotgun (WGS) entry which is preliminary data.</text>
</comment>
<keyword evidence="1" id="KW-0812">Transmembrane</keyword>
<dbReference type="EMBL" id="BAABRT010000025">
    <property type="protein sequence ID" value="GAA5526053.1"/>
    <property type="molecule type" value="Genomic_DNA"/>
</dbReference>
<feature type="transmembrane region" description="Helical" evidence="1">
    <location>
        <begin position="139"/>
        <end position="160"/>
    </location>
</feature>
<feature type="transmembrane region" description="Helical" evidence="1">
    <location>
        <begin position="20"/>
        <end position="36"/>
    </location>
</feature>
<protein>
    <recommendedName>
        <fullName evidence="4">DUF3429 domain-containing protein</fullName>
    </recommendedName>
</protein>
<feature type="transmembrane region" description="Helical" evidence="1">
    <location>
        <begin position="48"/>
        <end position="68"/>
    </location>
</feature>
<dbReference type="Proteomes" id="UP001408594">
    <property type="component" value="Unassembled WGS sequence"/>
</dbReference>
<dbReference type="InterPro" id="IPR021836">
    <property type="entry name" value="DUF3429"/>
</dbReference>
<dbReference type="RefSeq" id="WP_345552207.1">
    <property type="nucleotide sequence ID" value="NZ_BAABRT010000025.1"/>
</dbReference>
<evidence type="ECO:0008006" key="4">
    <source>
        <dbReference type="Google" id="ProtNLM"/>
    </source>
</evidence>
<dbReference type="Pfam" id="PF11911">
    <property type="entry name" value="DUF3429"/>
    <property type="match status" value="1"/>
</dbReference>
<evidence type="ECO:0000256" key="1">
    <source>
        <dbReference type="SAM" id="Phobius"/>
    </source>
</evidence>
<sequence>MKDSLDNSASTEATPLFNGLAYAGVLPFLVGIWVAWRGIDLFGVSGRLLFTAYSACILSFLAGIWWSGALNRPGHPHRLALALQSNGVALAAWAGLLLSSVSVWGLLLLALGFAFVVWQEARLNPNARRLRNYFRARSRVSYLVIGCHLLMVGLLIWRAAGV</sequence>
<evidence type="ECO:0000313" key="2">
    <source>
        <dbReference type="EMBL" id="GAA5526053.1"/>
    </source>
</evidence>
<keyword evidence="1" id="KW-1133">Transmembrane helix</keyword>
<gene>
    <name evidence="2" type="ORF">Maes01_02642</name>
</gene>
<accession>A0ABP9WS81</accession>
<evidence type="ECO:0000313" key="3">
    <source>
        <dbReference type="Proteomes" id="UP001408594"/>
    </source>
</evidence>
<feature type="transmembrane region" description="Helical" evidence="1">
    <location>
        <begin position="88"/>
        <end position="118"/>
    </location>
</feature>
<organism evidence="2 3">
    <name type="scientific">Microbulbifer aestuariivivens</name>
    <dbReference type="NCBI Taxonomy" id="1908308"/>
    <lineage>
        <taxon>Bacteria</taxon>
        <taxon>Pseudomonadati</taxon>
        <taxon>Pseudomonadota</taxon>
        <taxon>Gammaproteobacteria</taxon>
        <taxon>Cellvibrionales</taxon>
        <taxon>Microbulbiferaceae</taxon>
        <taxon>Microbulbifer</taxon>
    </lineage>
</organism>